<keyword evidence="5 10" id="KW-1015">Disulfide bond</keyword>
<evidence type="ECO:0000256" key="2">
    <source>
        <dbReference type="ARBA" id="ARBA00012729"/>
    </source>
</evidence>
<keyword evidence="14" id="KW-1185">Reference proteome</keyword>
<dbReference type="Pfam" id="PF00182">
    <property type="entry name" value="Glyco_hydro_19"/>
    <property type="match status" value="1"/>
</dbReference>
<sequence>MAPSIQTFMQALLILMAGALVTVTAQNCGCASNECCSQYGYCGTGEAYCGYKCQRGPCYTPTGNIGDIVTDSFFNGIAQCKQFYTRSAFLQAAAKYPYFGRSGTIDDKKREIAAYFAHVTQETGHMCLIEESNGASKDYCNRTETQYPCNPNKKYYGRGPLQLTWNYNYGPAGGDIGFDGLNQPETVANDVVVSFKSSLWYWMTNNAHRHMVVDQDFGATIRAINGKYECDGGNTAAVNSRVGYYKDYCNRLGVDPGNRLTC</sequence>
<dbReference type="AlphaFoldDB" id="A0AB40BZT8"/>
<dbReference type="PANTHER" id="PTHR22595:SF193">
    <property type="entry name" value="ENDOCHITINASE EP3"/>
    <property type="match status" value="1"/>
</dbReference>
<feature type="domain" description="Chitin-binding type-1" evidence="13">
    <location>
        <begin position="25"/>
        <end position="60"/>
    </location>
</feature>
<dbReference type="Gene3D" id="1.10.530.10">
    <property type="match status" value="1"/>
</dbReference>
<comment type="catalytic activity">
    <reaction evidence="1">
        <text>Random endo-hydrolysis of N-acetyl-beta-D-glucosaminide (1-&gt;4)-beta-linkages in chitin and chitodextrins.</text>
        <dbReference type="EC" id="3.2.1.14"/>
    </reaction>
</comment>
<evidence type="ECO:0000256" key="4">
    <source>
        <dbReference type="ARBA" id="ARBA00022801"/>
    </source>
</evidence>
<evidence type="ECO:0000256" key="3">
    <source>
        <dbReference type="ARBA" id="ARBA00022669"/>
    </source>
</evidence>
<dbReference type="Pfam" id="PF00187">
    <property type="entry name" value="Chitin_bind_1"/>
    <property type="match status" value="1"/>
</dbReference>
<dbReference type="PROSITE" id="PS00026">
    <property type="entry name" value="CHIT_BIND_I_1"/>
    <property type="match status" value="1"/>
</dbReference>
<evidence type="ECO:0000256" key="6">
    <source>
        <dbReference type="ARBA" id="ARBA00023277"/>
    </source>
</evidence>
<reference evidence="15" key="1">
    <citation type="submission" date="2025-08" db="UniProtKB">
        <authorList>
            <consortium name="RefSeq"/>
        </authorList>
    </citation>
    <scope>IDENTIFICATION</scope>
</reference>
<dbReference type="PROSITE" id="PS00774">
    <property type="entry name" value="CHITINASE_19_2"/>
    <property type="match status" value="1"/>
</dbReference>
<dbReference type="InterPro" id="IPR016283">
    <property type="entry name" value="Glyco_hydro_19"/>
</dbReference>
<dbReference type="SUPFAM" id="SSF53955">
    <property type="entry name" value="Lysozyme-like"/>
    <property type="match status" value="1"/>
</dbReference>
<evidence type="ECO:0000256" key="9">
    <source>
        <dbReference type="PIRSR" id="PIRSR001060-1"/>
    </source>
</evidence>
<dbReference type="Proteomes" id="UP001515500">
    <property type="component" value="Chromosome 10"/>
</dbReference>
<feature type="signal peptide" evidence="12">
    <location>
        <begin position="1"/>
        <end position="25"/>
    </location>
</feature>
<evidence type="ECO:0000256" key="1">
    <source>
        <dbReference type="ARBA" id="ARBA00000822"/>
    </source>
</evidence>
<keyword evidence="8" id="KW-0624">Polysaccharide degradation</keyword>
<dbReference type="EC" id="3.2.1.14" evidence="2"/>
<dbReference type="Gene3D" id="3.30.60.10">
    <property type="entry name" value="Endochitinase-like"/>
    <property type="match status" value="1"/>
</dbReference>
<evidence type="ECO:0000256" key="7">
    <source>
        <dbReference type="ARBA" id="ARBA00023295"/>
    </source>
</evidence>
<feature type="disulfide bond" evidence="10 11">
    <location>
        <begin position="35"/>
        <end position="49"/>
    </location>
</feature>
<keyword evidence="7" id="KW-0326">Glycosidase</keyword>
<feature type="chain" id="PRO_5044218806" description="chitinase" evidence="12">
    <location>
        <begin position="26"/>
        <end position="262"/>
    </location>
</feature>
<dbReference type="InterPro" id="IPR001002">
    <property type="entry name" value="Chitin-bd_1"/>
</dbReference>
<dbReference type="RefSeq" id="XP_039133043.1">
    <property type="nucleotide sequence ID" value="XM_039277109.1"/>
</dbReference>
<evidence type="ECO:0000256" key="11">
    <source>
        <dbReference type="PROSITE-ProRule" id="PRU00261"/>
    </source>
</evidence>
<dbReference type="InterPro" id="IPR023346">
    <property type="entry name" value="Lysozyme-like_dom_sf"/>
</dbReference>
<dbReference type="CDD" id="cd00325">
    <property type="entry name" value="chitinase_GH19"/>
    <property type="match status" value="1"/>
</dbReference>
<evidence type="ECO:0000256" key="5">
    <source>
        <dbReference type="ARBA" id="ARBA00023157"/>
    </source>
</evidence>
<feature type="active site" description="Proton donor" evidence="9">
    <location>
        <position position="122"/>
    </location>
</feature>
<dbReference type="GO" id="GO:0000272">
    <property type="term" value="P:polysaccharide catabolic process"/>
    <property type="evidence" value="ECO:0007669"/>
    <property type="project" value="UniProtKB-KW"/>
</dbReference>
<evidence type="ECO:0000256" key="10">
    <source>
        <dbReference type="PIRSR" id="PIRSR001060-2"/>
    </source>
</evidence>
<dbReference type="GO" id="GO:0016998">
    <property type="term" value="P:cell wall macromolecule catabolic process"/>
    <property type="evidence" value="ECO:0007669"/>
    <property type="project" value="InterPro"/>
</dbReference>
<dbReference type="PANTHER" id="PTHR22595">
    <property type="entry name" value="CHITINASE-RELATED"/>
    <property type="match status" value="1"/>
</dbReference>
<feature type="disulfide bond" evidence="10 11">
    <location>
        <begin position="30"/>
        <end position="42"/>
    </location>
</feature>
<dbReference type="InterPro" id="IPR036861">
    <property type="entry name" value="Endochitinase-like_sf"/>
</dbReference>
<organism evidence="14 15">
    <name type="scientific">Dioscorea cayennensis subsp. rotundata</name>
    <name type="common">White Guinea yam</name>
    <name type="synonym">Dioscorea rotundata</name>
    <dbReference type="NCBI Taxonomy" id="55577"/>
    <lineage>
        <taxon>Eukaryota</taxon>
        <taxon>Viridiplantae</taxon>
        <taxon>Streptophyta</taxon>
        <taxon>Embryophyta</taxon>
        <taxon>Tracheophyta</taxon>
        <taxon>Spermatophyta</taxon>
        <taxon>Magnoliopsida</taxon>
        <taxon>Liliopsida</taxon>
        <taxon>Dioscoreales</taxon>
        <taxon>Dioscoreaceae</taxon>
        <taxon>Dioscorea</taxon>
    </lineage>
</organism>
<dbReference type="CDD" id="cd00035">
    <property type="entry name" value="ChtBD1"/>
    <property type="match status" value="1"/>
</dbReference>
<dbReference type="SUPFAM" id="SSF57016">
    <property type="entry name" value="Plant lectins/antimicrobial peptides"/>
    <property type="match status" value="1"/>
</dbReference>
<evidence type="ECO:0000313" key="15">
    <source>
        <dbReference type="RefSeq" id="XP_039133043.1"/>
    </source>
</evidence>
<dbReference type="SMART" id="SM00270">
    <property type="entry name" value="ChtBD1"/>
    <property type="match status" value="1"/>
</dbReference>
<feature type="disulfide bond" evidence="10">
    <location>
        <begin position="230"/>
        <end position="262"/>
    </location>
</feature>
<name>A0AB40BZT8_DIOCR</name>
<dbReference type="InterPro" id="IPR018371">
    <property type="entry name" value="Chitin-binding_1_CS"/>
</dbReference>
<dbReference type="GO" id="GO:0006032">
    <property type="term" value="P:chitin catabolic process"/>
    <property type="evidence" value="ECO:0007669"/>
    <property type="project" value="InterPro"/>
</dbReference>
<dbReference type="Gene3D" id="3.30.20.10">
    <property type="entry name" value="Endochitinase, domain 2"/>
    <property type="match status" value="1"/>
</dbReference>
<dbReference type="InterPro" id="IPR000726">
    <property type="entry name" value="Glyco_hydro_19_cat"/>
</dbReference>
<keyword evidence="6" id="KW-0119">Carbohydrate metabolism</keyword>
<evidence type="ECO:0000313" key="14">
    <source>
        <dbReference type="Proteomes" id="UP001515500"/>
    </source>
</evidence>
<keyword evidence="12" id="KW-0732">Signal</keyword>
<dbReference type="GO" id="GO:0008061">
    <property type="term" value="F:chitin binding"/>
    <property type="evidence" value="ECO:0007669"/>
    <property type="project" value="UniProtKB-UniRule"/>
</dbReference>
<protein>
    <recommendedName>
        <fullName evidence="2">chitinase</fullName>
        <ecNumber evidence="2">3.2.1.14</ecNumber>
    </recommendedName>
</protein>
<dbReference type="GeneID" id="120270096"/>
<dbReference type="PROSITE" id="PS50941">
    <property type="entry name" value="CHIT_BIND_I_2"/>
    <property type="match status" value="1"/>
</dbReference>
<gene>
    <name evidence="15" type="primary">LOC120270096</name>
</gene>
<evidence type="ECO:0000256" key="8">
    <source>
        <dbReference type="ARBA" id="ARBA00023326"/>
    </source>
</evidence>
<keyword evidence="3 11" id="KW-0147">Chitin-binding</keyword>
<accession>A0AB40BZT8</accession>
<evidence type="ECO:0000256" key="12">
    <source>
        <dbReference type="SAM" id="SignalP"/>
    </source>
</evidence>
<comment type="caution">
    <text evidence="11">Lacks conserved residue(s) required for the propagation of feature annotation.</text>
</comment>
<dbReference type="GO" id="GO:0008843">
    <property type="term" value="F:endochitinase activity"/>
    <property type="evidence" value="ECO:0007669"/>
    <property type="project" value="UniProtKB-EC"/>
</dbReference>
<dbReference type="PIRSF" id="PIRSF001060">
    <property type="entry name" value="Endochitinase"/>
    <property type="match status" value="1"/>
</dbReference>
<dbReference type="FunFam" id="3.30.20.10:FF:000001">
    <property type="entry name" value="Endochitinase (Chitinase)"/>
    <property type="match status" value="1"/>
</dbReference>
<feature type="disulfide bond" evidence="10">
    <location>
        <begin position="140"/>
        <end position="149"/>
    </location>
</feature>
<keyword evidence="4" id="KW-0378">Hydrolase</keyword>
<evidence type="ECO:0000259" key="13">
    <source>
        <dbReference type="PROSITE" id="PS50941"/>
    </source>
</evidence>
<proteinExistence type="predicted"/>